<dbReference type="GO" id="GO:0019243">
    <property type="term" value="P:methylglyoxal catabolic process to D-lactate via S-lactoyl-glutathione"/>
    <property type="evidence" value="ECO:0007669"/>
    <property type="project" value="UniProtKB-UniRule"/>
</dbReference>
<dbReference type="InterPro" id="IPR001279">
    <property type="entry name" value="Metallo-B-lactamas"/>
</dbReference>
<feature type="binding site" evidence="7">
    <location>
        <position position="137"/>
    </location>
    <ligand>
        <name>Zn(2+)</name>
        <dbReference type="ChEBI" id="CHEBI:29105"/>
        <label>2</label>
    </ligand>
</feature>
<dbReference type="Pfam" id="PF16123">
    <property type="entry name" value="HAGH_C"/>
    <property type="match status" value="1"/>
</dbReference>
<sequence>MINQIKALPAFDDNYIWSLLGDDNKTLCVVDPGDPVPVIKMIEEQSLTLGCILITHHHPDHTGGIAELTEKYSCKVYGPDNSSIAGITDRVKEGDEFTLLGETVRVLEVPGHTLDHIAFVVGPNAAGGKPARLFSGDTLFAGGCGRLFEGTPAQMAVSLAKLTALGPETQVYCTHEYTQANLKFAIACEPGNLATHLRIAQVSALRERGEITLPTTIGLELASNPFLRCSNQQIIDSAENFSGVKPSDDIATFAAVRAWKDEF</sequence>
<dbReference type="NCBIfam" id="TIGR03413">
    <property type="entry name" value="GSH_gloB"/>
    <property type="match status" value="1"/>
</dbReference>
<evidence type="ECO:0000313" key="10">
    <source>
        <dbReference type="Proteomes" id="UP000051934"/>
    </source>
</evidence>
<evidence type="ECO:0000256" key="5">
    <source>
        <dbReference type="ARBA" id="ARBA00022801"/>
    </source>
</evidence>
<feature type="domain" description="Metallo-beta-lactamase" evidence="8">
    <location>
        <begin position="14"/>
        <end position="175"/>
    </location>
</feature>
<dbReference type="SMART" id="SM00849">
    <property type="entry name" value="Lactamase_B"/>
    <property type="match status" value="1"/>
</dbReference>
<dbReference type="EMBL" id="LIBB01000021">
    <property type="protein sequence ID" value="KRO73181.1"/>
    <property type="molecule type" value="Genomic_DNA"/>
</dbReference>
<evidence type="ECO:0000256" key="4">
    <source>
        <dbReference type="ARBA" id="ARBA00022723"/>
    </source>
</evidence>
<dbReference type="InterPro" id="IPR017782">
    <property type="entry name" value="Hydroxyacylglutathione_Hdrlase"/>
</dbReference>
<feature type="binding site" evidence="7">
    <location>
        <position position="61"/>
    </location>
    <ligand>
        <name>Zn(2+)</name>
        <dbReference type="ChEBI" id="CHEBI:29105"/>
        <label>2</label>
    </ligand>
</feature>
<gene>
    <name evidence="7" type="primary">gloB</name>
    <name evidence="9" type="ORF">ABR69_08575</name>
</gene>
<comment type="cofactor">
    <cofactor evidence="7">
        <name>Zn(2+)</name>
        <dbReference type="ChEBI" id="CHEBI:29105"/>
    </cofactor>
    <text evidence="7">Binds 2 Zn(2+) ions per subunit.</text>
</comment>
<dbReference type="InterPro" id="IPR036866">
    <property type="entry name" value="RibonucZ/Hydroxyglut_hydro"/>
</dbReference>
<feature type="binding site" evidence="7">
    <location>
        <position position="137"/>
    </location>
    <ligand>
        <name>Zn(2+)</name>
        <dbReference type="ChEBI" id="CHEBI:29105"/>
        <label>1</label>
    </ligand>
</feature>
<dbReference type="EC" id="3.1.2.6" evidence="7"/>
<feature type="binding site" evidence="7">
    <location>
        <position position="60"/>
    </location>
    <ligand>
        <name>Zn(2+)</name>
        <dbReference type="ChEBI" id="CHEBI:29105"/>
        <label>2</label>
    </ligand>
</feature>
<evidence type="ECO:0000313" key="9">
    <source>
        <dbReference type="EMBL" id="KRO73181.1"/>
    </source>
</evidence>
<dbReference type="PANTHER" id="PTHR43705">
    <property type="entry name" value="HYDROXYACYLGLUTATHIONE HYDROLASE"/>
    <property type="match status" value="1"/>
</dbReference>
<dbReference type="GO" id="GO:0046872">
    <property type="term" value="F:metal ion binding"/>
    <property type="evidence" value="ECO:0007669"/>
    <property type="project" value="UniProtKB-KW"/>
</dbReference>
<dbReference type="PANTHER" id="PTHR43705:SF1">
    <property type="entry name" value="HYDROXYACYLGLUTATHIONE HYDROLASE GLOB"/>
    <property type="match status" value="1"/>
</dbReference>
<name>A0A0R2SK63_9GAMM</name>
<feature type="binding site" evidence="7">
    <location>
        <position position="58"/>
    </location>
    <ligand>
        <name>Zn(2+)</name>
        <dbReference type="ChEBI" id="CHEBI:29105"/>
        <label>1</label>
    </ligand>
</feature>
<accession>A0A0R2SK63</accession>
<dbReference type="HAMAP" id="MF_01374">
    <property type="entry name" value="Glyoxalase_2"/>
    <property type="match status" value="1"/>
</dbReference>
<organism evidence="9 10">
    <name type="scientific">OM182 bacterium BACL3 MAG-120507-bin80</name>
    <dbReference type="NCBI Taxonomy" id="1655577"/>
    <lineage>
        <taxon>Bacteria</taxon>
        <taxon>Pseudomonadati</taxon>
        <taxon>Pseudomonadota</taxon>
        <taxon>Gammaproteobacteria</taxon>
        <taxon>OMG group</taxon>
        <taxon>OM182 clade</taxon>
    </lineage>
</organism>
<evidence type="ECO:0000256" key="6">
    <source>
        <dbReference type="ARBA" id="ARBA00022833"/>
    </source>
</evidence>
<dbReference type="GO" id="GO:0004416">
    <property type="term" value="F:hydroxyacylglutathione hydrolase activity"/>
    <property type="evidence" value="ECO:0007669"/>
    <property type="project" value="UniProtKB-UniRule"/>
</dbReference>
<comment type="similarity">
    <text evidence="3 7">Belongs to the metallo-beta-lactamase superfamily. Glyoxalase II family.</text>
</comment>
<evidence type="ECO:0000259" key="8">
    <source>
        <dbReference type="SMART" id="SM00849"/>
    </source>
</evidence>
<dbReference type="Proteomes" id="UP000051934">
    <property type="component" value="Unassembled WGS sequence"/>
</dbReference>
<keyword evidence="4 7" id="KW-0479">Metal-binding</keyword>
<feature type="binding site" evidence="7">
    <location>
        <position position="112"/>
    </location>
    <ligand>
        <name>Zn(2+)</name>
        <dbReference type="ChEBI" id="CHEBI:29105"/>
        <label>1</label>
    </ligand>
</feature>
<comment type="catalytic activity">
    <reaction evidence="1 7">
        <text>an S-(2-hydroxyacyl)glutathione + H2O = a 2-hydroxy carboxylate + glutathione + H(+)</text>
        <dbReference type="Rhea" id="RHEA:21864"/>
        <dbReference type="ChEBI" id="CHEBI:15377"/>
        <dbReference type="ChEBI" id="CHEBI:15378"/>
        <dbReference type="ChEBI" id="CHEBI:57925"/>
        <dbReference type="ChEBI" id="CHEBI:58896"/>
        <dbReference type="ChEBI" id="CHEBI:71261"/>
        <dbReference type="EC" id="3.1.2.6"/>
    </reaction>
</comment>
<evidence type="ECO:0000256" key="2">
    <source>
        <dbReference type="ARBA" id="ARBA00004963"/>
    </source>
</evidence>
<feature type="binding site" evidence="7">
    <location>
        <position position="56"/>
    </location>
    <ligand>
        <name>Zn(2+)</name>
        <dbReference type="ChEBI" id="CHEBI:29105"/>
        <label>1</label>
    </ligand>
</feature>
<evidence type="ECO:0000256" key="3">
    <source>
        <dbReference type="ARBA" id="ARBA00006759"/>
    </source>
</evidence>
<keyword evidence="5 7" id="KW-0378">Hydrolase</keyword>
<dbReference type="CDD" id="cd07723">
    <property type="entry name" value="hydroxyacylglutathione_hydrolase_MBL-fold"/>
    <property type="match status" value="1"/>
</dbReference>
<dbReference type="SUPFAM" id="SSF56281">
    <property type="entry name" value="Metallo-hydrolase/oxidoreductase"/>
    <property type="match status" value="1"/>
</dbReference>
<comment type="subunit">
    <text evidence="7">Monomer.</text>
</comment>
<dbReference type="UniPathway" id="UPA00619">
    <property type="reaction ID" value="UER00676"/>
</dbReference>
<dbReference type="PIRSF" id="PIRSF005457">
    <property type="entry name" value="Glx"/>
    <property type="match status" value="1"/>
</dbReference>
<dbReference type="InterPro" id="IPR032282">
    <property type="entry name" value="HAGH_C"/>
</dbReference>
<proteinExistence type="inferred from homology"/>
<dbReference type="InterPro" id="IPR035680">
    <property type="entry name" value="Clx_II_MBL"/>
</dbReference>
<dbReference type="InterPro" id="IPR050110">
    <property type="entry name" value="Glyoxalase_II_hydrolase"/>
</dbReference>
<reference evidence="9 10" key="1">
    <citation type="submission" date="2015-10" db="EMBL/GenBank/DDBJ databases">
        <title>Metagenome-Assembled Genomes uncover a global brackish microbiome.</title>
        <authorList>
            <person name="Hugerth L.W."/>
            <person name="Larsson J."/>
            <person name="Alneberg J."/>
            <person name="Lindh M.V."/>
            <person name="Legrand C."/>
            <person name="Pinhassi J."/>
            <person name="Andersson A.F."/>
        </authorList>
    </citation>
    <scope>NUCLEOTIDE SEQUENCE [LARGE SCALE GENOMIC DNA]</scope>
    <source>
        <strain evidence="9">BACL4 MAG-120507-bin80</strain>
    </source>
</reference>
<comment type="function">
    <text evidence="7">Thiolesterase that catalyzes the hydrolysis of S-D-lactoyl-glutathione to form glutathione and D-lactic acid.</text>
</comment>
<dbReference type="Pfam" id="PF00753">
    <property type="entry name" value="Lactamase_B"/>
    <property type="match status" value="1"/>
</dbReference>
<comment type="caution">
    <text evidence="9">The sequence shown here is derived from an EMBL/GenBank/DDBJ whole genome shotgun (WGS) entry which is preliminary data.</text>
</comment>
<evidence type="ECO:0000256" key="1">
    <source>
        <dbReference type="ARBA" id="ARBA00001623"/>
    </source>
</evidence>
<feature type="binding site" evidence="7">
    <location>
        <position position="175"/>
    </location>
    <ligand>
        <name>Zn(2+)</name>
        <dbReference type="ChEBI" id="CHEBI:29105"/>
        <label>2</label>
    </ligand>
</feature>
<evidence type="ECO:0000256" key="7">
    <source>
        <dbReference type="HAMAP-Rule" id="MF_01374"/>
    </source>
</evidence>
<dbReference type="Gene3D" id="3.60.15.10">
    <property type="entry name" value="Ribonuclease Z/Hydroxyacylglutathione hydrolase-like"/>
    <property type="match status" value="1"/>
</dbReference>
<comment type="pathway">
    <text evidence="2 7">Secondary metabolite metabolism; methylglyoxal degradation; (R)-lactate from methylglyoxal: step 2/2.</text>
</comment>
<dbReference type="AlphaFoldDB" id="A0A0R2SK63"/>
<keyword evidence="6 7" id="KW-0862">Zinc</keyword>
<protein>
    <recommendedName>
        <fullName evidence="7">Hydroxyacylglutathione hydrolase</fullName>
        <ecNumber evidence="7">3.1.2.6</ecNumber>
    </recommendedName>
    <alternativeName>
        <fullName evidence="7">Glyoxalase II</fullName>
        <shortName evidence="7">Glx II</shortName>
    </alternativeName>
</protein>